<accession>A0A2D2AST5</accession>
<sequence length="139" mass="14809">MRRAGAIVALATLLAACSTTDQPRRVALQDNCRSAHPAVFSTRISTRSAELRSLTGQLKPPDRAVRMARGGFATLSCKPAGGRLAACRLLSETPADMGFARSALAHAPLVVYPDDDVRDRVEVTFRFDVVAPGEGLICS</sequence>
<reference evidence="1 2" key="1">
    <citation type="submission" date="2017-10" db="EMBL/GenBank/DDBJ databases">
        <title>Genome sequence of Caulobacter mirabilis FWC38.</title>
        <authorList>
            <person name="Fiebig A."/>
            <person name="Crosson S."/>
        </authorList>
    </citation>
    <scope>NUCLEOTIDE SEQUENCE [LARGE SCALE GENOMIC DNA]</scope>
    <source>
        <strain evidence="1 2">FWC 38</strain>
    </source>
</reference>
<name>A0A2D2AST5_9CAUL</name>
<keyword evidence="2" id="KW-1185">Reference proteome</keyword>
<dbReference type="Proteomes" id="UP000228945">
    <property type="component" value="Chromosome"/>
</dbReference>
<dbReference type="PROSITE" id="PS51257">
    <property type="entry name" value="PROKAR_LIPOPROTEIN"/>
    <property type="match status" value="1"/>
</dbReference>
<proteinExistence type="predicted"/>
<protein>
    <recommendedName>
        <fullName evidence="3">TonB C-terminal domain-containing protein</fullName>
    </recommendedName>
</protein>
<dbReference type="EMBL" id="CP024201">
    <property type="protein sequence ID" value="ATQ41037.1"/>
    <property type="molecule type" value="Genomic_DNA"/>
</dbReference>
<organism evidence="1 2">
    <name type="scientific">Caulobacter mirabilis</name>
    <dbReference type="NCBI Taxonomy" id="69666"/>
    <lineage>
        <taxon>Bacteria</taxon>
        <taxon>Pseudomonadati</taxon>
        <taxon>Pseudomonadota</taxon>
        <taxon>Alphaproteobacteria</taxon>
        <taxon>Caulobacterales</taxon>
        <taxon>Caulobacteraceae</taxon>
        <taxon>Caulobacter</taxon>
    </lineage>
</organism>
<gene>
    <name evidence="1" type="ORF">CSW64_00750</name>
</gene>
<dbReference type="RefSeq" id="WP_099620294.1">
    <property type="nucleotide sequence ID" value="NZ_CP024201.1"/>
</dbReference>
<evidence type="ECO:0008006" key="3">
    <source>
        <dbReference type="Google" id="ProtNLM"/>
    </source>
</evidence>
<evidence type="ECO:0000313" key="2">
    <source>
        <dbReference type="Proteomes" id="UP000228945"/>
    </source>
</evidence>
<dbReference type="AlphaFoldDB" id="A0A2D2AST5"/>
<dbReference type="KEGG" id="cmb:CSW64_00750"/>
<evidence type="ECO:0000313" key="1">
    <source>
        <dbReference type="EMBL" id="ATQ41037.1"/>
    </source>
</evidence>